<dbReference type="AlphaFoldDB" id="A0AAU8GYB1"/>
<dbReference type="RefSeq" id="WP_353684937.1">
    <property type="nucleotide sequence ID" value="NZ_CP144373.1"/>
</dbReference>
<reference evidence="2" key="1">
    <citation type="submission" date="2024-01" db="EMBL/GenBank/DDBJ databases">
        <title>The first autotrophic representatives of the genus Thermodesulfovibrio.</title>
        <authorList>
            <person name="Maltseva A.I."/>
            <person name="Elcheninov A.G."/>
            <person name="Kublanov I.V."/>
            <person name="Lebedinsky A.V."/>
            <person name="Frolov E.N."/>
        </authorList>
    </citation>
    <scope>NUCLEOTIDE SEQUENCE</scope>
    <source>
        <strain evidence="2">3907-1M</strain>
    </source>
</reference>
<evidence type="ECO:0000313" key="2">
    <source>
        <dbReference type="EMBL" id="XCH47414.1"/>
    </source>
</evidence>
<proteinExistence type="predicted"/>
<accession>A0AAU8GYB1</accession>
<sequence>MWAKVIFKDRIEPDRTEWFVKGTEMDSSIVVEDFSEKPRIVYPVDGAVIAIDPDIPEDNQIVTFQFKPKSNKYERVLNDEKTGIKNSFFLWKPEKGVHKIAIINSENTIVDSVEFVVK</sequence>
<dbReference type="InterPro" id="IPR009647">
    <property type="entry name" value="PBP_C"/>
</dbReference>
<evidence type="ECO:0000259" key="1">
    <source>
        <dbReference type="Pfam" id="PF06832"/>
    </source>
</evidence>
<protein>
    <recommendedName>
        <fullName evidence="1">Penicillin-binding C-terminal domain-containing protein</fullName>
    </recommendedName>
</protein>
<organism evidence="2">
    <name type="scientific">Thermodesulfovibrio autotrophicus</name>
    <dbReference type="NCBI Taxonomy" id="3118333"/>
    <lineage>
        <taxon>Bacteria</taxon>
        <taxon>Pseudomonadati</taxon>
        <taxon>Nitrospirota</taxon>
        <taxon>Thermodesulfovibrionia</taxon>
        <taxon>Thermodesulfovibrionales</taxon>
        <taxon>Thermodesulfovibrionaceae</taxon>
        <taxon>Thermodesulfovibrio</taxon>
    </lineage>
</organism>
<feature type="domain" description="Penicillin-binding C-terminal" evidence="1">
    <location>
        <begin position="36"/>
        <end position="104"/>
    </location>
</feature>
<dbReference type="KEGG" id="taut:V4D30_03855"/>
<dbReference type="Pfam" id="PF06832">
    <property type="entry name" value="BiPBP_C"/>
    <property type="match status" value="1"/>
</dbReference>
<name>A0AAU8GYB1_9BACT</name>
<gene>
    <name evidence="2" type="ORF">V4D30_03855</name>
</gene>
<dbReference type="EMBL" id="CP144373">
    <property type="protein sequence ID" value="XCH47414.1"/>
    <property type="molecule type" value="Genomic_DNA"/>
</dbReference>